<dbReference type="EMBL" id="JYDT01000067">
    <property type="protein sequence ID" value="KRY86727.1"/>
    <property type="molecule type" value="Genomic_DNA"/>
</dbReference>
<dbReference type="AlphaFoldDB" id="A0A0V1FL02"/>
<sequence length="100" mass="11596">MMTDNSKKQVQFSDLFQPIQDNEIKLWTTEDGEAGKTLEAKKALQASKGSKKNDKSVADEILGELTSTQKKNYVLSWLYGLKKRWIHMHCQSRERPHEMI</sequence>
<dbReference type="Proteomes" id="UP000054995">
    <property type="component" value="Unassembled WGS sequence"/>
</dbReference>
<organism evidence="1 2">
    <name type="scientific">Trichinella pseudospiralis</name>
    <name type="common">Parasitic roundworm</name>
    <dbReference type="NCBI Taxonomy" id="6337"/>
    <lineage>
        <taxon>Eukaryota</taxon>
        <taxon>Metazoa</taxon>
        <taxon>Ecdysozoa</taxon>
        <taxon>Nematoda</taxon>
        <taxon>Enoplea</taxon>
        <taxon>Dorylaimia</taxon>
        <taxon>Trichinellida</taxon>
        <taxon>Trichinellidae</taxon>
        <taxon>Trichinella</taxon>
    </lineage>
</organism>
<accession>A0A0V1FL02</accession>
<keyword evidence="2" id="KW-1185">Reference proteome</keyword>
<evidence type="ECO:0000313" key="1">
    <source>
        <dbReference type="EMBL" id="KRY86727.1"/>
    </source>
</evidence>
<reference evidence="1 2" key="1">
    <citation type="submission" date="2015-01" db="EMBL/GenBank/DDBJ databases">
        <title>Evolution of Trichinella species and genotypes.</title>
        <authorList>
            <person name="Korhonen P.K."/>
            <person name="Edoardo P."/>
            <person name="Giuseppe L.R."/>
            <person name="Gasser R.B."/>
        </authorList>
    </citation>
    <scope>NUCLEOTIDE SEQUENCE [LARGE SCALE GENOMIC DNA]</scope>
    <source>
        <strain evidence="1">ISS470</strain>
    </source>
</reference>
<proteinExistence type="predicted"/>
<comment type="caution">
    <text evidence="1">The sequence shown here is derived from an EMBL/GenBank/DDBJ whole genome shotgun (WGS) entry which is preliminary data.</text>
</comment>
<protein>
    <submittedName>
        <fullName evidence="1">Uncharacterized protein</fullName>
    </submittedName>
</protein>
<dbReference type="OrthoDB" id="10527604at2759"/>
<name>A0A0V1FL02_TRIPS</name>
<evidence type="ECO:0000313" key="2">
    <source>
        <dbReference type="Proteomes" id="UP000054995"/>
    </source>
</evidence>
<gene>
    <name evidence="1" type="ORF">T4D_13101</name>
</gene>